<protein>
    <submittedName>
        <fullName evidence="2">Glycoside hydrolase family 16 protein</fullName>
    </submittedName>
</protein>
<comment type="caution">
    <text evidence="2">The sequence shown here is derived from an EMBL/GenBank/DDBJ whole genome shotgun (WGS) entry which is preliminary data.</text>
</comment>
<gene>
    <name evidence="2" type="ORF">D7Y13_32565</name>
</gene>
<evidence type="ECO:0000313" key="2">
    <source>
        <dbReference type="EMBL" id="RKH95095.1"/>
    </source>
</evidence>
<evidence type="ECO:0000256" key="1">
    <source>
        <dbReference type="SAM" id="SignalP"/>
    </source>
</evidence>
<sequence>MTSRRLLAALALSGLGLMSCDPAAGVVNKPETPKPDTVLPDTGWELVWQDEFDGPAGTLPASERWRPEVGG</sequence>
<dbReference type="EMBL" id="RAWI01000361">
    <property type="protein sequence ID" value="RKH95095.1"/>
    <property type="molecule type" value="Genomic_DNA"/>
</dbReference>
<evidence type="ECO:0000313" key="3">
    <source>
        <dbReference type="Proteomes" id="UP000278907"/>
    </source>
</evidence>
<organism evidence="2 3">
    <name type="scientific">Corallococcus praedator</name>
    <dbReference type="NCBI Taxonomy" id="2316724"/>
    <lineage>
        <taxon>Bacteria</taxon>
        <taxon>Pseudomonadati</taxon>
        <taxon>Myxococcota</taxon>
        <taxon>Myxococcia</taxon>
        <taxon>Myxococcales</taxon>
        <taxon>Cystobacterineae</taxon>
        <taxon>Myxococcaceae</taxon>
        <taxon>Corallococcus</taxon>
    </lineage>
</organism>
<proteinExistence type="predicted"/>
<accession>A0ABX9QB73</accession>
<feature type="chain" id="PRO_5046720451" evidence="1">
    <location>
        <begin position="24"/>
        <end position="71"/>
    </location>
</feature>
<dbReference type="Proteomes" id="UP000278907">
    <property type="component" value="Unassembled WGS sequence"/>
</dbReference>
<feature type="non-terminal residue" evidence="2">
    <location>
        <position position="71"/>
    </location>
</feature>
<name>A0ABX9QB73_9BACT</name>
<dbReference type="Gene3D" id="2.60.120.200">
    <property type="match status" value="1"/>
</dbReference>
<dbReference type="PROSITE" id="PS51257">
    <property type="entry name" value="PROKAR_LIPOPROTEIN"/>
    <property type="match status" value="1"/>
</dbReference>
<keyword evidence="2" id="KW-0378">Hydrolase</keyword>
<keyword evidence="3" id="KW-1185">Reference proteome</keyword>
<feature type="signal peptide" evidence="1">
    <location>
        <begin position="1"/>
        <end position="23"/>
    </location>
</feature>
<reference evidence="2 3" key="1">
    <citation type="submission" date="2018-09" db="EMBL/GenBank/DDBJ databases">
        <authorList>
            <person name="Livingstone P.G."/>
            <person name="Whitworth D.E."/>
        </authorList>
    </citation>
    <scope>NUCLEOTIDE SEQUENCE [LARGE SCALE GENOMIC DNA]</scope>
    <source>
        <strain evidence="2 3">CA031B</strain>
    </source>
</reference>
<keyword evidence="1" id="KW-0732">Signal</keyword>
<dbReference type="GO" id="GO:0016787">
    <property type="term" value="F:hydrolase activity"/>
    <property type="evidence" value="ECO:0007669"/>
    <property type="project" value="UniProtKB-KW"/>
</dbReference>